<dbReference type="OrthoDB" id="6514358at2759"/>
<evidence type="ECO:0000313" key="6">
    <source>
        <dbReference type="Proteomes" id="UP000515135"/>
    </source>
</evidence>
<dbReference type="Gene3D" id="4.10.400.10">
    <property type="entry name" value="Low-density Lipoprotein Receptor"/>
    <property type="match status" value="1"/>
</dbReference>
<dbReference type="RefSeq" id="XP_019639302.1">
    <property type="nucleotide sequence ID" value="XM_019783743.1"/>
</dbReference>
<feature type="disulfide bond" evidence="2">
    <location>
        <begin position="184"/>
        <end position="196"/>
    </location>
</feature>
<keyword evidence="1 2" id="KW-1015">Disulfide bond</keyword>
<gene>
    <name evidence="7" type="primary">LOC109481212</name>
</gene>
<feature type="signal peptide" evidence="4">
    <location>
        <begin position="1"/>
        <end position="32"/>
    </location>
</feature>
<dbReference type="InterPro" id="IPR000859">
    <property type="entry name" value="CUB_dom"/>
</dbReference>
<feature type="disulfide bond" evidence="2">
    <location>
        <begin position="191"/>
        <end position="209"/>
    </location>
</feature>
<dbReference type="SUPFAM" id="SSF49854">
    <property type="entry name" value="Spermadhesin, CUB domain"/>
    <property type="match status" value="1"/>
</dbReference>
<dbReference type="KEGG" id="bbel:109481212"/>
<dbReference type="PANTHER" id="PTHR24652">
    <property type="entry name" value="LOW-DENSITY LIPOPROTEIN RECEPTOR CLASS A DOMAIN-CONTAINING PROTEIN 2"/>
    <property type="match status" value="1"/>
</dbReference>
<feature type="transmembrane region" description="Helical" evidence="3">
    <location>
        <begin position="241"/>
        <end position="269"/>
    </location>
</feature>
<evidence type="ECO:0000256" key="1">
    <source>
        <dbReference type="ARBA" id="ARBA00023157"/>
    </source>
</evidence>
<keyword evidence="3" id="KW-0472">Membrane</keyword>
<accession>A0A6P5A7K8</accession>
<dbReference type="PANTHER" id="PTHR24652:SF69">
    <property type="entry name" value="CUB DOMAIN-CONTAINING PROTEIN"/>
    <property type="match status" value="1"/>
</dbReference>
<keyword evidence="4" id="KW-0732">Signal</keyword>
<evidence type="ECO:0000256" key="4">
    <source>
        <dbReference type="SAM" id="SignalP"/>
    </source>
</evidence>
<dbReference type="AlphaFoldDB" id="A0A6P5A7K8"/>
<dbReference type="CDD" id="cd00112">
    <property type="entry name" value="LDLa"/>
    <property type="match status" value="1"/>
</dbReference>
<dbReference type="GeneID" id="109481212"/>
<dbReference type="Gene3D" id="2.60.120.290">
    <property type="entry name" value="Spermadhesin, CUB domain"/>
    <property type="match status" value="1"/>
</dbReference>
<dbReference type="Proteomes" id="UP000515135">
    <property type="component" value="Unplaced"/>
</dbReference>
<dbReference type="SMART" id="SM00042">
    <property type="entry name" value="CUB"/>
    <property type="match status" value="1"/>
</dbReference>
<reference evidence="7" key="1">
    <citation type="submission" date="2025-08" db="UniProtKB">
        <authorList>
            <consortium name="RefSeq"/>
        </authorList>
    </citation>
    <scope>IDENTIFICATION</scope>
    <source>
        <tissue evidence="7">Gonad</tissue>
    </source>
</reference>
<protein>
    <submittedName>
        <fullName evidence="7">Enteropeptidase-like</fullName>
    </submittedName>
</protein>
<dbReference type="SUPFAM" id="SSF57424">
    <property type="entry name" value="LDL receptor-like module"/>
    <property type="match status" value="1"/>
</dbReference>
<dbReference type="Pfam" id="PF00057">
    <property type="entry name" value="Ldl_recept_a"/>
    <property type="match status" value="1"/>
</dbReference>
<dbReference type="PROSITE" id="PS01180">
    <property type="entry name" value="CUB"/>
    <property type="match status" value="1"/>
</dbReference>
<dbReference type="Pfam" id="PF00431">
    <property type="entry name" value="CUB"/>
    <property type="match status" value="1"/>
</dbReference>
<feature type="domain" description="CUB" evidence="5">
    <location>
        <begin position="48"/>
        <end position="174"/>
    </location>
</feature>
<evidence type="ECO:0000256" key="3">
    <source>
        <dbReference type="SAM" id="Phobius"/>
    </source>
</evidence>
<dbReference type="SMART" id="SM00192">
    <property type="entry name" value="LDLa"/>
    <property type="match status" value="1"/>
</dbReference>
<keyword evidence="3" id="KW-0812">Transmembrane</keyword>
<dbReference type="InterPro" id="IPR042333">
    <property type="entry name" value="LRAD2/Mig-13-like"/>
</dbReference>
<dbReference type="CDD" id="cd00041">
    <property type="entry name" value="CUB"/>
    <property type="match status" value="1"/>
</dbReference>
<proteinExistence type="predicted"/>
<dbReference type="PROSITE" id="PS50068">
    <property type="entry name" value="LDLRA_2"/>
    <property type="match status" value="1"/>
</dbReference>
<evidence type="ECO:0000259" key="5">
    <source>
        <dbReference type="PROSITE" id="PS01180"/>
    </source>
</evidence>
<dbReference type="InterPro" id="IPR002172">
    <property type="entry name" value="LDrepeatLR_classA_rpt"/>
</dbReference>
<keyword evidence="6" id="KW-1185">Reference proteome</keyword>
<dbReference type="InterPro" id="IPR035914">
    <property type="entry name" value="Sperma_CUB_dom_sf"/>
</dbReference>
<evidence type="ECO:0000313" key="7">
    <source>
        <dbReference type="RefSeq" id="XP_019639302.1"/>
    </source>
</evidence>
<comment type="caution">
    <text evidence="2">Lacks conserved residue(s) required for the propagation of feature annotation.</text>
</comment>
<keyword evidence="3" id="KW-1133">Transmembrane helix</keyword>
<dbReference type="PROSITE" id="PS51257">
    <property type="entry name" value="PROKAR_LIPOPROTEIN"/>
    <property type="match status" value="1"/>
</dbReference>
<dbReference type="InterPro" id="IPR036055">
    <property type="entry name" value="LDL_receptor-like_sf"/>
</dbReference>
<organism evidence="6 7">
    <name type="scientific">Branchiostoma belcheri</name>
    <name type="common">Amphioxus</name>
    <dbReference type="NCBI Taxonomy" id="7741"/>
    <lineage>
        <taxon>Eukaryota</taxon>
        <taxon>Metazoa</taxon>
        <taxon>Chordata</taxon>
        <taxon>Cephalochordata</taxon>
        <taxon>Leptocardii</taxon>
        <taxon>Amphioxiformes</taxon>
        <taxon>Branchiostomatidae</taxon>
        <taxon>Branchiostoma</taxon>
    </lineage>
</organism>
<name>A0A6P5A7K8_BRABE</name>
<sequence length="280" mass="30529">MAMEERARMEPKHRPAVLLVVLFACLFSSAQAGFLDSITNYISIKNMCNKTIDATDSQYITWDASAEGVATSYIYGYDDNVYCTLTLRYPGRQFYVQYIQVDMEKPSSSGKDCPDYVRLYDGNSTAATPLSSAVCDSAKADESVISRTNAVTIEFSSDNRTTTNMGVQLLYSTFYRPTNVNKTCSGSDFQCDSGDCISKGLVCDFQVHCADRSDESSKKGSSSNCIALGVFEDFVKTFLNLGLAAVIGIIVAVAVVLIIIIIVCCICCCKLCKKSDNTAV</sequence>
<evidence type="ECO:0000256" key="2">
    <source>
        <dbReference type="PROSITE-ProRule" id="PRU00124"/>
    </source>
</evidence>
<feature type="chain" id="PRO_5028144853" evidence="4">
    <location>
        <begin position="33"/>
        <end position="280"/>
    </location>
</feature>